<dbReference type="KEGG" id="mars:A8C75_04145"/>
<evidence type="ECO:0000313" key="4">
    <source>
        <dbReference type="EMBL" id="ANG61745.1"/>
    </source>
</evidence>
<dbReference type="InterPro" id="IPR012337">
    <property type="entry name" value="RNaseH-like_sf"/>
</dbReference>
<name>A0A1A9EV16_9GAMM</name>
<dbReference type="GO" id="GO:0008408">
    <property type="term" value="F:3'-5' exonuclease activity"/>
    <property type="evidence" value="ECO:0007669"/>
    <property type="project" value="TreeGrafter"/>
</dbReference>
<proteinExistence type="predicted"/>
<gene>
    <name evidence="4" type="ORF">A8C75_04145</name>
</gene>
<dbReference type="InterPro" id="IPR013520">
    <property type="entry name" value="Ribonucl_H"/>
</dbReference>
<evidence type="ECO:0000259" key="3">
    <source>
        <dbReference type="SMART" id="SM00479"/>
    </source>
</evidence>
<dbReference type="GO" id="GO:0005829">
    <property type="term" value="C:cytosol"/>
    <property type="evidence" value="ECO:0007669"/>
    <property type="project" value="TreeGrafter"/>
</dbReference>
<keyword evidence="2" id="KW-0269">Exonuclease</keyword>
<dbReference type="Proteomes" id="UP000078070">
    <property type="component" value="Chromosome"/>
</dbReference>
<sequence>MYIPRTLRRLKDRLEHRRGIHGALFEPYRGDEVVSLDCETTSLNVAEAEILSIAAVRVRGTRVLTSERLDIRLKPPASLGADSIKIHKLRATDLADGIEIDEALRLVLEFVGNRPILGYYVSFDVRMLDKYLRPRYGFGLPNKTIELSHVYHDIIKWKSIGGTVDLRFDTLASRLDVPIIERHTALGDAITVALMYVRLKHGEAPSASH</sequence>
<dbReference type="AlphaFoldDB" id="A0A1A9EV16"/>
<dbReference type="CDD" id="cd06127">
    <property type="entry name" value="DEDDh"/>
    <property type="match status" value="1"/>
</dbReference>
<keyword evidence="1" id="KW-0540">Nuclease</keyword>
<dbReference type="Pfam" id="PF00929">
    <property type="entry name" value="RNase_T"/>
    <property type="match status" value="1"/>
</dbReference>
<evidence type="ECO:0000256" key="2">
    <source>
        <dbReference type="ARBA" id="ARBA00022839"/>
    </source>
</evidence>
<evidence type="ECO:0000313" key="5">
    <source>
        <dbReference type="Proteomes" id="UP000078070"/>
    </source>
</evidence>
<dbReference type="OrthoDB" id="6193218at2"/>
<dbReference type="InterPro" id="IPR036397">
    <property type="entry name" value="RNaseH_sf"/>
</dbReference>
<dbReference type="PANTHER" id="PTHR30231">
    <property type="entry name" value="DNA POLYMERASE III SUBUNIT EPSILON"/>
    <property type="match status" value="1"/>
</dbReference>
<dbReference type="EMBL" id="CP015839">
    <property type="protein sequence ID" value="ANG61745.1"/>
    <property type="molecule type" value="Genomic_DNA"/>
</dbReference>
<dbReference type="SMART" id="SM00479">
    <property type="entry name" value="EXOIII"/>
    <property type="match status" value="1"/>
</dbReference>
<keyword evidence="2" id="KW-0378">Hydrolase</keyword>
<keyword evidence="5" id="KW-1185">Reference proteome</keyword>
<reference evidence="5" key="1">
    <citation type="submission" date="2016-05" db="EMBL/GenBank/DDBJ databases">
        <authorList>
            <person name="Baek K."/>
            <person name="Yang S.-J."/>
        </authorList>
    </citation>
    <scope>NUCLEOTIDE SEQUENCE [LARGE SCALE GENOMIC DNA]</scope>
    <source>
        <strain evidence="5">ST58-10</strain>
    </source>
</reference>
<dbReference type="SUPFAM" id="SSF53098">
    <property type="entry name" value="Ribonuclease H-like"/>
    <property type="match status" value="1"/>
</dbReference>
<protein>
    <submittedName>
        <fullName evidence="4">DNA polymerase III subunit epsilon</fullName>
    </submittedName>
</protein>
<accession>A0A1A9EV16</accession>
<organism evidence="4 5">
    <name type="scientific">Marinobacterium aestuarii</name>
    <dbReference type="NCBI Taxonomy" id="1821621"/>
    <lineage>
        <taxon>Bacteria</taxon>
        <taxon>Pseudomonadati</taxon>
        <taxon>Pseudomonadota</taxon>
        <taxon>Gammaproteobacteria</taxon>
        <taxon>Oceanospirillales</taxon>
        <taxon>Oceanospirillaceae</taxon>
        <taxon>Marinobacterium</taxon>
    </lineage>
</organism>
<evidence type="ECO:0000256" key="1">
    <source>
        <dbReference type="ARBA" id="ARBA00022722"/>
    </source>
</evidence>
<reference evidence="4 5" key="2">
    <citation type="journal article" date="2018" name="Int. J. Syst. Evol. Microbiol.">
        <title>Marinobacterium aestuarii sp. nov., a benzene-degrading marine bacterium isolated from estuary sediment.</title>
        <authorList>
            <person name="Bae S.S."/>
            <person name="Jung J."/>
            <person name="Chung D."/>
            <person name="Baek K."/>
        </authorList>
    </citation>
    <scope>NUCLEOTIDE SEQUENCE [LARGE SCALE GENOMIC DNA]</scope>
    <source>
        <strain evidence="4 5">ST58-10</strain>
    </source>
</reference>
<dbReference type="STRING" id="1821621.A8C75_04145"/>
<feature type="domain" description="Exonuclease" evidence="3">
    <location>
        <begin position="32"/>
        <end position="205"/>
    </location>
</feature>
<dbReference type="RefSeq" id="WP_067378510.1">
    <property type="nucleotide sequence ID" value="NZ_CP015839.1"/>
</dbReference>
<dbReference type="GO" id="GO:0006259">
    <property type="term" value="P:DNA metabolic process"/>
    <property type="evidence" value="ECO:0007669"/>
    <property type="project" value="UniProtKB-ARBA"/>
</dbReference>
<dbReference type="PANTHER" id="PTHR30231:SF7">
    <property type="entry name" value="BLR4117 PROTEIN"/>
    <property type="match status" value="1"/>
</dbReference>
<dbReference type="Gene3D" id="3.30.420.10">
    <property type="entry name" value="Ribonuclease H-like superfamily/Ribonuclease H"/>
    <property type="match status" value="1"/>
</dbReference>
<dbReference type="GO" id="GO:0003676">
    <property type="term" value="F:nucleic acid binding"/>
    <property type="evidence" value="ECO:0007669"/>
    <property type="project" value="InterPro"/>
</dbReference>
<dbReference type="NCBIfam" id="NF006601">
    <property type="entry name" value="PRK09145.1"/>
    <property type="match status" value="1"/>
</dbReference>